<dbReference type="InterPro" id="IPR003918">
    <property type="entry name" value="NADH_UbQ_OxRdtase"/>
</dbReference>
<evidence type="ECO:0000256" key="14">
    <source>
        <dbReference type="ARBA" id="ARBA00023128"/>
    </source>
</evidence>
<organism evidence="20">
    <name type="scientific">Scaphidema metallicum</name>
    <dbReference type="NCBI Taxonomy" id="1586539"/>
    <lineage>
        <taxon>Eukaryota</taxon>
        <taxon>Metazoa</taxon>
        <taxon>Ecdysozoa</taxon>
        <taxon>Arthropoda</taxon>
        <taxon>Hexapoda</taxon>
        <taxon>Insecta</taxon>
        <taxon>Pterygota</taxon>
        <taxon>Neoptera</taxon>
        <taxon>Endopterygota</taxon>
        <taxon>Coleoptera</taxon>
        <taxon>Polyphaga</taxon>
        <taxon>Cucujiformia</taxon>
        <taxon>Tenebrionidae</taxon>
        <taxon>Diaperinae</taxon>
        <taxon>Scaphidema</taxon>
    </lineage>
</organism>
<evidence type="ECO:0000256" key="8">
    <source>
        <dbReference type="ARBA" id="ARBA00022692"/>
    </source>
</evidence>
<feature type="transmembrane region" description="Helical" evidence="17">
    <location>
        <begin position="140"/>
        <end position="160"/>
    </location>
</feature>
<evidence type="ECO:0000256" key="6">
    <source>
        <dbReference type="ARBA" id="ARBA00022448"/>
    </source>
</evidence>
<keyword evidence="13 17" id="KW-0830">Ubiquinone</keyword>
<keyword evidence="8 17" id="KW-0812">Transmembrane</keyword>
<dbReference type="PRINTS" id="PR01437">
    <property type="entry name" value="NUOXDRDTASE4"/>
</dbReference>
<proteinExistence type="inferred from homology"/>
<comment type="function">
    <text evidence="17">Core subunit of the mitochondrial membrane respiratory chain NADH dehydrogenase (Complex I) which catalyzes electron transfer from NADH through the respiratory chain, using ubiquinone as an electron acceptor. Essential for the catalytic activity and assembly of complex I.</text>
</comment>
<evidence type="ECO:0000256" key="3">
    <source>
        <dbReference type="ARBA" id="ARBA00009025"/>
    </source>
</evidence>
<feature type="transmembrane region" description="Helical" evidence="17">
    <location>
        <begin position="370"/>
        <end position="398"/>
    </location>
</feature>
<feature type="domain" description="NADH:ubiquinone oxidoreductase chain 4 N-terminal" evidence="19">
    <location>
        <begin position="1"/>
        <end position="102"/>
    </location>
</feature>
<evidence type="ECO:0000256" key="10">
    <source>
        <dbReference type="ARBA" id="ARBA00022982"/>
    </source>
</evidence>
<feature type="transmembrane region" description="Helical" evidence="17">
    <location>
        <begin position="208"/>
        <end position="228"/>
    </location>
</feature>
<dbReference type="EMBL" id="KX087341">
    <property type="protein sequence ID" value="ARH54632.1"/>
    <property type="molecule type" value="Genomic_DNA"/>
</dbReference>
<evidence type="ECO:0000256" key="5">
    <source>
        <dbReference type="ARBA" id="ARBA00021006"/>
    </source>
</evidence>
<sequence>MMSVLLMLMFMIPVGLLGGFWFNQFIWFLVSFIFLFKVSFGSSVTNLSFGLGLDLMSFVFILLSFWICNLMILSSFKIYVDNNWFKLYLFFLLILMISLYLTFSSLNLFVFYIFFEVSLVPTFMLVIGWGHQPERLQAGFYLLLYTLCASFPMFISLPFFYQEIGSLNYWFFFDFDSLLFFFLLNMVFMVKVPMVFVHLWLPKAHVEAPISGSMILAGIMLKLGGYGLMRCLFLFVSVGLHWGCFFISLSLIGGLLVSLVCLRQSDMKTLIAYSSVVHMGMVLSGIFTLSYWGFIGSLILMLAHGLCSSGLFCVANLSYERLLSRSLYLNKGLLNILPLLSLFWFLLVSSNMAAPPSLNLLGEIILINSIVGYSSMTLVFLLLISFFSAAYSLFLYSYSQHGELFSGLFSFTMVNVREYCLLVFHWLPLNMLFLCSDMVS</sequence>
<dbReference type="GO" id="GO:0008137">
    <property type="term" value="F:NADH dehydrogenase (ubiquinone) activity"/>
    <property type="evidence" value="ECO:0007669"/>
    <property type="project" value="UniProtKB-UniRule"/>
</dbReference>
<evidence type="ECO:0000256" key="9">
    <source>
        <dbReference type="ARBA" id="ARBA00022967"/>
    </source>
</evidence>
<dbReference type="Pfam" id="PF00361">
    <property type="entry name" value="Proton_antipo_M"/>
    <property type="match status" value="1"/>
</dbReference>
<reference evidence="20" key="1">
    <citation type="submission" date="2016-04" db="EMBL/GenBank/DDBJ databases">
        <title>Mitochondria of beetle species.</title>
        <authorList>
            <person name="Hunter A."/>
            <person name="Moriniere J."/>
            <person name="Tang P."/>
            <person name="Linard B."/>
            <person name="Crampton-Platt A."/>
            <person name="Vogler A.P."/>
        </authorList>
    </citation>
    <scope>NUCLEOTIDE SEQUENCE</scope>
</reference>
<dbReference type="EC" id="7.1.1.2" evidence="4 17"/>
<keyword evidence="6 17" id="KW-0813">Transport</keyword>
<feature type="transmembrane region" description="Helical" evidence="17">
    <location>
        <begin position="331"/>
        <end position="350"/>
    </location>
</feature>
<dbReference type="GO" id="GO:0048039">
    <property type="term" value="F:ubiquinone binding"/>
    <property type="evidence" value="ECO:0007669"/>
    <property type="project" value="TreeGrafter"/>
</dbReference>
<evidence type="ECO:0000256" key="2">
    <source>
        <dbReference type="ARBA" id="ARBA00004225"/>
    </source>
</evidence>
<keyword evidence="14 17" id="KW-0496">Mitochondrion</keyword>
<feature type="transmembrane region" description="Helical" evidence="17">
    <location>
        <begin position="109"/>
        <end position="128"/>
    </location>
</feature>
<evidence type="ECO:0000259" key="19">
    <source>
        <dbReference type="Pfam" id="PF01059"/>
    </source>
</evidence>
<dbReference type="GO" id="GO:0015990">
    <property type="term" value="P:electron transport coupled proton transport"/>
    <property type="evidence" value="ECO:0007669"/>
    <property type="project" value="TreeGrafter"/>
</dbReference>
<accession>A0A343C3N9</accession>
<evidence type="ECO:0000313" key="20">
    <source>
        <dbReference type="EMBL" id="ARH54632.1"/>
    </source>
</evidence>
<geneLocation type="mitochondrion" evidence="20"/>
<keyword evidence="12 17" id="KW-0520">NAD</keyword>
<feature type="transmembrane region" description="Helical" evidence="17">
    <location>
        <begin position="240"/>
        <end position="262"/>
    </location>
</feature>
<dbReference type="PANTHER" id="PTHR43507:SF20">
    <property type="entry name" value="NADH-UBIQUINONE OXIDOREDUCTASE CHAIN 4"/>
    <property type="match status" value="1"/>
</dbReference>
<evidence type="ECO:0000256" key="1">
    <source>
        <dbReference type="ARBA" id="ARBA00003257"/>
    </source>
</evidence>
<feature type="transmembrane region" description="Helical" evidence="17">
    <location>
        <begin position="55"/>
        <end position="73"/>
    </location>
</feature>
<keyword evidence="11 17" id="KW-1133">Transmembrane helix</keyword>
<dbReference type="InterPro" id="IPR000260">
    <property type="entry name" value="NADH4_N"/>
</dbReference>
<keyword evidence="15 17" id="KW-0472">Membrane</keyword>
<evidence type="ECO:0000256" key="7">
    <source>
        <dbReference type="ARBA" id="ARBA00022660"/>
    </source>
</evidence>
<evidence type="ECO:0000256" key="13">
    <source>
        <dbReference type="ARBA" id="ARBA00023075"/>
    </source>
</evidence>
<dbReference type="GO" id="GO:0042773">
    <property type="term" value="P:ATP synthesis coupled electron transport"/>
    <property type="evidence" value="ECO:0007669"/>
    <property type="project" value="InterPro"/>
</dbReference>
<dbReference type="GO" id="GO:0031966">
    <property type="term" value="C:mitochondrial membrane"/>
    <property type="evidence" value="ECO:0007669"/>
    <property type="project" value="UniProtKB-SubCell"/>
</dbReference>
<feature type="transmembrane region" description="Helical" evidence="17">
    <location>
        <begin position="269"/>
        <end position="292"/>
    </location>
</feature>
<evidence type="ECO:0000256" key="15">
    <source>
        <dbReference type="ARBA" id="ARBA00023136"/>
    </source>
</evidence>
<keyword evidence="9" id="KW-1278">Translocase</keyword>
<protein>
    <recommendedName>
        <fullName evidence="5 17">NADH-ubiquinone oxidoreductase chain 4</fullName>
        <ecNumber evidence="4 17">7.1.1.2</ecNumber>
    </recommendedName>
</protein>
<evidence type="ECO:0000256" key="4">
    <source>
        <dbReference type="ARBA" id="ARBA00012944"/>
    </source>
</evidence>
<dbReference type="InterPro" id="IPR001750">
    <property type="entry name" value="ND/Mrp_TM"/>
</dbReference>
<evidence type="ECO:0000256" key="16">
    <source>
        <dbReference type="ARBA" id="ARBA00049551"/>
    </source>
</evidence>
<keyword evidence="7 17" id="KW-0679">Respiratory chain</keyword>
<name>A0A343C3N9_9CUCU</name>
<feature type="transmembrane region" description="Helical" evidence="17">
    <location>
        <begin position="180"/>
        <end position="201"/>
    </location>
</feature>
<comment type="similarity">
    <text evidence="3 17">Belongs to the complex I subunit 4 family.</text>
</comment>
<feature type="domain" description="NADH:quinone oxidoreductase/Mrp antiporter transmembrane" evidence="18">
    <location>
        <begin position="105"/>
        <end position="387"/>
    </location>
</feature>
<evidence type="ECO:0000256" key="17">
    <source>
        <dbReference type="RuleBase" id="RU003297"/>
    </source>
</evidence>
<evidence type="ECO:0000259" key="18">
    <source>
        <dbReference type="Pfam" id="PF00361"/>
    </source>
</evidence>
<comment type="function">
    <text evidence="1">Core subunit of the mitochondrial membrane respiratory chain NADH dehydrogenase (Complex I) that is believed to belong to the minimal assembly required for catalysis. Complex I functions in the transfer of electrons from NADH to the respiratory chain. The immediate electron acceptor for the enzyme is believed to be ubiquinone.</text>
</comment>
<evidence type="ECO:0000256" key="11">
    <source>
        <dbReference type="ARBA" id="ARBA00022989"/>
    </source>
</evidence>
<feature type="transmembrane region" description="Helical" evidence="17">
    <location>
        <begin position="298"/>
        <end position="319"/>
    </location>
</feature>
<dbReference type="PANTHER" id="PTHR43507">
    <property type="entry name" value="NADH-UBIQUINONE OXIDOREDUCTASE CHAIN 4"/>
    <property type="match status" value="1"/>
</dbReference>
<feature type="transmembrane region" description="Helical" evidence="17">
    <location>
        <begin position="7"/>
        <end position="35"/>
    </location>
</feature>
<keyword evidence="10 17" id="KW-0249">Electron transport</keyword>
<gene>
    <name evidence="20" type="primary">nad4</name>
</gene>
<dbReference type="Pfam" id="PF01059">
    <property type="entry name" value="Oxidored_q5_N"/>
    <property type="match status" value="1"/>
</dbReference>
<comment type="subcellular location">
    <subcellularLocation>
        <location evidence="2 17">Mitochondrion membrane</location>
        <topology evidence="2 17">Multi-pass membrane protein</topology>
    </subcellularLocation>
</comment>
<feature type="transmembrane region" description="Helical" evidence="17">
    <location>
        <begin position="85"/>
        <end position="103"/>
    </location>
</feature>
<comment type="catalytic activity">
    <reaction evidence="16 17">
        <text>a ubiquinone + NADH + 5 H(+)(in) = a ubiquinol + NAD(+) + 4 H(+)(out)</text>
        <dbReference type="Rhea" id="RHEA:29091"/>
        <dbReference type="Rhea" id="RHEA-COMP:9565"/>
        <dbReference type="Rhea" id="RHEA-COMP:9566"/>
        <dbReference type="ChEBI" id="CHEBI:15378"/>
        <dbReference type="ChEBI" id="CHEBI:16389"/>
        <dbReference type="ChEBI" id="CHEBI:17976"/>
        <dbReference type="ChEBI" id="CHEBI:57540"/>
        <dbReference type="ChEBI" id="CHEBI:57945"/>
        <dbReference type="EC" id="7.1.1.2"/>
    </reaction>
</comment>
<dbReference type="GO" id="GO:0003954">
    <property type="term" value="F:NADH dehydrogenase activity"/>
    <property type="evidence" value="ECO:0007669"/>
    <property type="project" value="TreeGrafter"/>
</dbReference>
<evidence type="ECO:0000256" key="12">
    <source>
        <dbReference type="ARBA" id="ARBA00023027"/>
    </source>
</evidence>
<dbReference type="AlphaFoldDB" id="A0A343C3N9"/>